<gene>
    <name evidence="2" type="ORF">NQ317_006399</name>
</gene>
<dbReference type="PANTHER" id="PTHR10760:SF2">
    <property type="entry name" value="LD13476P-RELATED"/>
    <property type="match status" value="1"/>
</dbReference>
<dbReference type="SUPFAM" id="SSF52540">
    <property type="entry name" value="P-loop containing nucleoside triphosphate hydrolases"/>
    <property type="match status" value="1"/>
</dbReference>
<comment type="similarity">
    <text evidence="1">Belongs to the ClpA/ClpB family. Torsin subfamily.</text>
</comment>
<comment type="caution">
    <text evidence="2">The sequence shown here is derived from an EMBL/GenBank/DDBJ whole genome shotgun (WGS) entry which is preliminary data.</text>
</comment>
<evidence type="ECO:0000256" key="1">
    <source>
        <dbReference type="ARBA" id="ARBA00006235"/>
    </source>
</evidence>
<evidence type="ECO:0000313" key="3">
    <source>
        <dbReference type="Proteomes" id="UP001162164"/>
    </source>
</evidence>
<keyword evidence="3" id="KW-1185">Reference proteome</keyword>
<name>A0ABQ9IZH2_9CUCU</name>
<protein>
    <submittedName>
        <fullName evidence="2">Uncharacterized protein</fullName>
    </submittedName>
</protein>
<accession>A0ABQ9IZH2</accession>
<dbReference type="Gene3D" id="3.40.50.300">
    <property type="entry name" value="P-loop containing nucleotide triphosphate hydrolases"/>
    <property type="match status" value="1"/>
</dbReference>
<dbReference type="PANTHER" id="PTHR10760">
    <property type="entry name" value="TORSIN"/>
    <property type="match status" value="1"/>
</dbReference>
<dbReference type="InterPro" id="IPR010448">
    <property type="entry name" value="Torsin"/>
</dbReference>
<organism evidence="2 3">
    <name type="scientific">Molorchus minor</name>
    <dbReference type="NCBI Taxonomy" id="1323400"/>
    <lineage>
        <taxon>Eukaryota</taxon>
        <taxon>Metazoa</taxon>
        <taxon>Ecdysozoa</taxon>
        <taxon>Arthropoda</taxon>
        <taxon>Hexapoda</taxon>
        <taxon>Insecta</taxon>
        <taxon>Pterygota</taxon>
        <taxon>Neoptera</taxon>
        <taxon>Endopterygota</taxon>
        <taxon>Coleoptera</taxon>
        <taxon>Polyphaga</taxon>
        <taxon>Cucujiformia</taxon>
        <taxon>Chrysomeloidea</taxon>
        <taxon>Cerambycidae</taxon>
        <taxon>Lamiinae</taxon>
        <taxon>Monochamini</taxon>
        <taxon>Molorchus</taxon>
    </lineage>
</organism>
<dbReference type="InterPro" id="IPR027417">
    <property type="entry name" value="P-loop_NTPase"/>
</dbReference>
<evidence type="ECO:0000313" key="2">
    <source>
        <dbReference type="EMBL" id="KAJ8969738.1"/>
    </source>
</evidence>
<dbReference type="EMBL" id="JAPWTJ010001735">
    <property type="protein sequence ID" value="KAJ8969738.1"/>
    <property type="molecule type" value="Genomic_DNA"/>
</dbReference>
<dbReference type="Pfam" id="PF06309">
    <property type="entry name" value="Torsin"/>
    <property type="match status" value="1"/>
</dbReference>
<proteinExistence type="inferred from homology"/>
<sequence length="155" mass="17713">MDIDVDARNCNSEFGSLDNIRDNMVKKRNLCRQQSDPTDTMNSDIQRSLIQRDLVDKVHGQKASINVVVRSLQERKNWKCKIKVLSFVGSTGTGKTFVANILKSHFPNELIHELYGVQLHYKTEHEKILSDLSSYNLNLVIVDDIKRGDITDLLV</sequence>
<dbReference type="Proteomes" id="UP001162164">
    <property type="component" value="Unassembled WGS sequence"/>
</dbReference>
<reference evidence="2" key="1">
    <citation type="journal article" date="2023" name="Insect Mol. Biol.">
        <title>Genome sequencing provides insights into the evolution of gene families encoding plant cell wall-degrading enzymes in longhorned beetles.</title>
        <authorList>
            <person name="Shin N.R."/>
            <person name="Okamura Y."/>
            <person name="Kirsch R."/>
            <person name="Pauchet Y."/>
        </authorList>
    </citation>
    <scope>NUCLEOTIDE SEQUENCE</scope>
    <source>
        <strain evidence="2">MMC_N1</strain>
    </source>
</reference>